<evidence type="ECO:0000313" key="1">
    <source>
        <dbReference type="EMBL" id="AUX21400.1"/>
    </source>
</evidence>
<proteinExistence type="predicted"/>
<dbReference type="RefSeq" id="WP_207213808.1">
    <property type="nucleotide sequence ID" value="NZ_CP012670.1"/>
</dbReference>
<gene>
    <name evidence="1" type="ORF">SOCEGT47_018820</name>
</gene>
<organism evidence="1 2">
    <name type="scientific">Sorangium cellulosum</name>
    <name type="common">Polyangium cellulosum</name>
    <dbReference type="NCBI Taxonomy" id="56"/>
    <lineage>
        <taxon>Bacteria</taxon>
        <taxon>Pseudomonadati</taxon>
        <taxon>Myxococcota</taxon>
        <taxon>Polyangia</taxon>
        <taxon>Polyangiales</taxon>
        <taxon>Polyangiaceae</taxon>
        <taxon>Sorangium</taxon>
    </lineage>
</organism>
<accession>A0A4P2PXC5</accession>
<dbReference type="Proteomes" id="UP000295781">
    <property type="component" value="Chromosome"/>
</dbReference>
<protein>
    <recommendedName>
        <fullName evidence="3">Secreted protein</fullName>
    </recommendedName>
</protein>
<evidence type="ECO:0000313" key="2">
    <source>
        <dbReference type="Proteomes" id="UP000295781"/>
    </source>
</evidence>
<evidence type="ECO:0008006" key="3">
    <source>
        <dbReference type="Google" id="ProtNLM"/>
    </source>
</evidence>
<name>A0A4P2PXC5_SORCE</name>
<sequence length="398" mass="40751">MDETSLIVRPPLRWRRLRVRMCAATLATASLVGGAGQAAGATVAISSDVERTEMPMRPTSQFPLWISRQDCMTDNDLEFTITLSRGNFSPGDTLSVWVSQSSDCKVGAVRTDPNGRCTPILAQSDLKDTMGIRVPAKEIARALDAPDCEDRSASTLARPVSIYFLHHPASSGTEGDVDGNHAVVWTDTKMDLQGPKPPSSLKVGSGDTRLILEFTQPVDEDLNGYYFYCDGGGASAPGAGAGGTSGAGGGEGTGGGAGGSTAAGGSAVCGSSALVPGEIPDLDSTYRCGSTGKGSAGEATGLRNDVLYAVGIAAYDTIGNPGVLSALACGTPKDVDGFFELYREAGGKAGGGYCSVTGPVGAGRWVPLPLGAVAAGAALGLLRSIRRRRSRSSAEEHG</sequence>
<reference evidence="1 2" key="1">
    <citation type="submission" date="2015-09" db="EMBL/GenBank/DDBJ databases">
        <title>Sorangium comparison.</title>
        <authorList>
            <person name="Zaburannyi N."/>
            <person name="Bunk B."/>
            <person name="Overmann J."/>
            <person name="Mueller R."/>
        </authorList>
    </citation>
    <scope>NUCLEOTIDE SEQUENCE [LARGE SCALE GENOMIC DNA]</scope>
    <source>
        <strain evidence="1 2">So ceGT47</strain>
    </source>
</reference>
<dbReference type="AlphaFoldDB" id="A0A4P2PXC5"/>
<dbReference type="EMBL" id="CP012670">
    <property type="protein sequence ID" value="AUX21400.1"/>
    <property type="molecule type" value="Genomic_DNA"/>
</dbReference>